<sequence length="302" mass="34053">MDATFIYDSPLFEDKSSQDPFAYWVPDSPSLFTDSNLDLMAMCSAMSEDTILGMSPLPVEQQLVDAIGKCVHLKPVVLGSFLEQCQCVVENPPVEPLFLPSSWNTPQPSPAGLSLPASPPRFCQTPPSHCPSPSSSSRPASKGKCPICHRYVQNLKTHGWTHRAIRPEKCPRGTCEYSIKGFARKYDRDRHAWAHYDHHITCPLCIGPLNAGRSPTFRRYTDLRSHLTREHCSDANRGRTGRRPRVEDLEQFGNCFVCRSPLVGAHHCRQHLDECIIRAVERYHDSAPKAIDDSMELWLSRL</sequence>
<name>A0A6A7C777_9PEZI</name>
<dbReference type="Proteomes" id="UP000799421">
    <property type="component" value="Unassembled WGS sequence"/>
</dbReference>
<dbReference type="AlphaFoldDB" id="A0A6A7C777"/>
<accession>A0A6A7C777</accession>
<organism evidence="2 3">
    <name type="scientific">Piedraia hortae CBS 480.64</name>
    <dbReference type="NCBI Taxonomy" id="1314780"/>
    <lineage>
        <taxon>Eukaryota</taxon>
        <taxon>Fungi</taxon>
        <taxon>Dikarya</taxon>
        <taxon>Ascomycota</taxon>
        <taxon>Pezizomycotina</taxon>
        <taxon>Dothideomycetes</taxon>
        <taxon>Dothideomycetidae</taxon>
        <taxon>Capnodiales</taxon>
        <taxon>Piedraiaceae</taxon>
        <taxon>Piedraia</taxon>
    </lineage>
</organism>
<gene>
    <name evidence="2" type="ORF">K470DRAFT_123291</name>
</gene>
<evidence type="ECO:0008006" key="4">
    <source>
        <dbReference type="Google" id="ProtNLM"/>
    </source>
</evidence>
<proteinExistence type="predicted"/>
<evidence type="ECO:0000313" key="2">
    <source>
        <dbReference type="EMBL" id="KAF2863344.1"/>
    </source>
</evidence>
<dbReference type="OrthoDB" id="6077919at2759"/>
<dbReference type="EMBL" id="MU005961">
    <property type="protein sequence ID" value="KAF2863344.1"/>
    <property type="molecule type" value="Genomic_DNA"/>
</dbReference>
<feature type="region of interest" description="Disordered" evidence="1">
    <location>
        <begin position="124"/>
        <end position="143"/>
    </location>
</feature>
<feature type="compositionally biased region" description="Low complexity" evidence="1">
    <location>
        <begin position="131"/>
        <end position="140"/>
    </location>
</feature>
<protein>
    <recommendedName>
        <fullName evidence="4">C2H2-type domain-containing protein</fullName>
    </recommendedName>
</protein>
<reference evidence="2" key="1">
    <citation type="journal article" date="2020" name="Stud. Mycol.">
        <title>101 Dothideomycetes genomes: a test case for predicting lifestyles and emergence of pathogens.</title>
        <authorList>
            <person name="Haridas S."/>
            <person name="Albert R."/>
            <person name="Binder M."/>
            <person name="Bloem J."/>
            <person name="Labutti K."/>
            <person name="Salamov A."/>
            <person name="Andreopoulos B."/>
            <person name="Baker S."/>
            <person name="Barry K."/>
            <person name="Bills G."/>
            <person name="Bluhm B."/>
            <person name="Cannon C."/>
            <person name="Castanera R."/>
            <person name="Culley D."/>
            <person name="Daum C."/>
            <person name="Ezra D."/>
            <person name="Gonzalez J."/>
            <person name="Henrissat B."/>
            <person name="Kuo A."/>
            <person name="Liang C."/>
            <person name="Lipzen A."/>
            <person name="Lutzoni F."/>
            <person name="Magnuson J."/>
            <person name="Mondo S."/>
            <person name="Nolan M."/>
            <person name="Ohm R."/>
            <person name="Pangilinan J."/>
            <person name="Park H.-J."/>
            <person name="Ramirez L."/>
            <person name="Alfaro M."/>
            <person name="Sun H."/>
            <person name="Tritt A."/>
            <person name="Yoshinaga Y."/>
            <person name="Zwiers L.-H."/>
            <person name="Turgeon B."/>
            <person name="Goodwin S."/>
            <person name="Spatafora J."/>
            <person name="Crous P."/>
            <person name="Grigoriev I."/>
        </authorList>
    </citation>
    <scope>NUCLEOTIDE SEQUENCE</scope>
    <source>
        <strain evidence="2">CBS 480.64</strain>
    </source>
</reference>
<evidence type="ECO:0000313" key="3">
    <source>
        <dbReference type="Proteomes" id="UP000799421"/>
    </source>
</evidence>
<keyword evidence="3" id="KW-1185">Reference proteome</keyword>
<evidence type="ECO:0000256" key="1">
    <source>
        <dbReference type="SAM" id="MobiDB-lite"/>
    </source>
</evidence>